<evidence type="ECO:0000256" key="3">
    <source>
        <dbReference type="ARBA" id="ARBA00022448"/>
    </source>
</evidence>
<dbReference type="GO" id="GO:0006896">
    <property type="term" value="P:Golgi to vacuole transport"/>
    <property type="evidence" value="ECO:0007669"/>
    <property type="project" value="TreeGrafter"/>
</dbReference>
<accession>A0A0F7SJV5</accession>
<proteinExistence type="inferred from homology"/>
<evidence type="ECO:0000256" key="1">
    <source>
        <dbReference type="ARBA" id="ARBA00004601"/>
    </source>
</evidence>
<evidence type="ECO:0000256" key="6">
    <source>
        <dbReference type="ARBA" id="ARBA00023054"/>
    </source>
</evidence>
<keyword evidence="4" id="KW-0653">Protein transport</keyword>
<dbReference type="GO" id="GO:0000938">
    <property type="term" value="C:GARP complex"/>
    <property type="evidence" value="ECO:0007669"/>
    <property type="project" value="InterPro"/>
</dbReference>
<comment type="similarity">
    <text evidence="2">Belongs to the VPS54 family.</text>
</comment>
<organism evidence="9">
    <name type="scientific">Phaffia rhodozyma</name>
    <name type="common">Yeast</name>
    <name type="synonym">Xanthophyllomyces dendrorhous</name>
    <dbReference type="NCBI Taxonomy" id="264483"/>
    <lineage>
        <taxon>Eukaryota</taxon>
        <taxon>Fungi</taxon>
        <taxon>Dikarya</taxon>
        <taxon>Basidiomycota</taxon>
        <taxon>Agaricomycotina</taxon>
        <taxon>Tremellomycetes</taxon>
        <taxon>Cystofilobasidiales</taxon>
        <taxon>Mrakiaceae</taxon>
        <taxon>Phaffia</taxon>
    </lineage>
</organism>
<dbReference type="EMBL" id="LN483167">
    <property type="protein sequence ID" value="CDZ97217.1"/>
    <property type="molecule type" value="Genomic_DNA"/>
</dbReference>
<evidence type="ECO:0000313" key="9">
    <source>
        <dbReference type="EMBL" id="CDZ97217.1"/>
    </source>
</evidence>
<dbReference type="PANTHER" id="PTHR12965">
    <property type="entry name" value="VACUOLAR PROTEIN SORTING 54"/>
    <property type="match status" value="1"/>
</dbReference>
<reference evidence="9" key="1">
    <citation type="submission" date="2014-08" db="EMBL/GenBank/DDBJ databases">
        <authorList>
            <person name="Sharma Rahul"/>
            <person name="Thines Marco"/>
        </authorList>
    </citation>
    <scope>NUCLEOTIDE SEQUENCE</scope>
</reference>
<dbReference type="GO" id="GO:0015031">
    <property type="term" value="P:protein transport"/>
    <property type="evidence" value="ECO:0007669"/>
    <property type="project" value="UniProtKB-KW"/>
</dbReference>
<feature type="compositionally biased region" description="Acidic residues" evidence="7">
    <location>
        <begin position="1108"/>
        <end position="1117"/>
    </location>
</feature>
<feature type="compositionally biased region" description="Low complexity" evidence="7">
    <location>
        <begin position="398"/>
        <end position="409"/>
    </location>
</feature>
<dbReference type="InterPro" id="IPR012501">
    <property type="entry name" value="Vps54_C"/>
</dbReference>
<dbReference type="Pfam" id="PF07928">
    <property type="entry name" value="Vps54"/>
    <property type="match status" value="1"/>
</dbReference>
<dbReference type="InterPro" id="IPR039745">
    <property type="entry name" value="Vps54"/>
</dbReference>
<dbReference type="PANTHER" id="PTHR12965:SF0">
    <property type="entry name" value="VACUOLAR PROTEIN SORTING-ASSOCIATED PROTEIN 54"/>
    <property type="match status" value="1"/>
</dbReference>
<dbReference type="GO" id="GO:0005829">
    <property type="term" value="C:cytosol"/>
    <property type="evidence" value="ECO:0007669"/>
    <property type="project" value="GOC"/>
</dbReference>
<sequence>MDISRTSTPALSESIFSAEDSTQFDGDFSSSIRARLERAGSLSSTPIDLSQLNLVSLNGSLSRPGSDLTARQGFHAISTVLSHPTRKPAPLRASRIPLPPAPPPEVLPRVNKNDLNTYIQSISAEWGKYEQSARNSDKSSTDAYVGDVGRKNQSVEAERHLPALNSIPDVYFRTDFNLGNPHIFDQVTGRLVSPPPVIDSSSFDSPLPTLKPLSERTPSSNSLVSADPDPSIAKVTSHFPTNFTADPPTPIPTEVFQEKLSGYLDVVEQHLIAEISKRSASFFAALTNLQDLQSESETCLSRIESLRLELDMVDKAQAQRGLEAVKLARSLKQLKSVESAVSEIKGIEEALGMIKGLVSTGDGHGAVELWEEVDSWVKNKGKGKQSEQMLGTLGSGNRTQTSSSPSTPGRPRKGSSGRFRSGSLLKQVEEEPDGGLSEIPTSTSHFIPSSPSRAEPRSPPRSPSLPSFPRASSSSKRNIHQHRTPPSPIDLTGLSSLAGLPQSLAGLALAIGTQLESELHALLEAEMVGKLQDLEAVTAKLRPLVLGLVRVRENVRLVTVFREVAVSQIRSVAKQYIPQHQDEPVDEDASQTKISGSSSTLSPLSKLLKEMPHSKFLAMEKVMSSGLLESIQKIERFSQAIGDIMEATNSSVADPSSSLSGQSLTIKTELSDVLSQAAELANSRASKIMGVRNEQHASLELDNFIETFDEAWNFVLSCEVICRKMIVGLRGTMVVQAKMFLQNYHSQRLSKSAKMVENELWSPEEVSPAQQRAVEIIVASAVSDPPELILKNRIGSDVAPSATVTEGQTVKHLQIEDRTFILVGATLGSIELLVDYLKLIVNIELITTDVMSKVTEYLKSFNSRTCQVVLGAGAMRSAGLKNITAKHLALASQSLSVMVALIPYIRETIRRHLSAKQAVMLIEFDKLKRDFQEHQYEIHAKLVAIMGDRLAIHIKTFREIDWEVASKRPSSPNEYAELLVKETSQLHKILSRYLPDQTVESVLSQVFASINHELSSAYADVILKSDEAKSRMLQDANYLVAKLSALNKVNPILPILPNLVKDKSVPRRPVGASMKNLMRRVSSNRNGPASADEASAQDDESKDKDNENENENDDEDSPLGGEDKIRKDLDTRILGRDLVRSDSVSNILGTPSPAVTPLPKEQLLVDSTPEGVLAPVITEGNQPDKVSLESGDGSNSGEISTLAGEPSSLPDPPTESTTKENETTATDIVSPVSSLSSQTELTQVVDPDSEIGTEESSANRELSEVISPEVPAETSEEAQTLSDIPPSESLNSHLTSPIEEPSSSLKEDNQVGEKEPKI</sequence>
<comment type="subcellular location">
    <subcellularLocation>
        <location evidence="1">Golgi apparatus</location>
        <location evidence="1">trans-Golgi network</location>
    </subcellularLocation>
</comment>
<evidence type="ECO:0000256" key="7">
    <source>
        <dbReference type="SAM" id="MobiDB-lite"/>
    </source>
</evidence>
<protein>
    <submittedName>
        <fullName evidence="9">Vacuolar sorting protein VPS45</fullName>
    </submittedName>
</protein>
<feature type="region of interest" description="Disordered" evidence="7">
    <location>
        <begin position="380"/>
        <end position="490"/>
    </location>
</feature>
<feature type="region of interest" description="Disordered" evidence="7">
    <location>
        <begin position="1170"/>
        <end position="1318"/>
    </location>
</feature>
<dbReference type="GO" id="GO:0019905">
    <property type="term" value="F:syntaxin binding"/>
    <property type="evidence" value="ECO:0007669"/>
    <property type="project" value="TreeGrafter"/>
</dbReference>
<feature type="region of interest" description="Disordered" evidence="7">
    <location>
        <begin position="201"/>
        <end position="229"/>
    </location>
</feature>
<feature type="compositionally biased region" description="Basic and acidic residues" evidence="7">
    <location>
        <begin position="1305"/>
        <end position="1318"/>
    </location>
</feature>
<feature type="region of interest" description="Disordered" evidence="7">
    <location>
        <begin position="1065"/>
        <end position="1128"/>
    </location>
</feature>
<dbReference type="GO" id="GO:0042147">
    <property type="term" value="P:retrograde transport, endosome to Golgi"/>
    <property type="evidence" value="ECO:0007669"/>
    <property type="project" value="InterPro"/>
</dbReference>
<evidence type="ECO:0000256" key="5">
    <source>
        <dbReference type="ARBA" id="ARBA00023034"/>
    </source>
</evidence>
<evidence type="ECO:0000256" key="2">
    <source>
        <dbReference type="ARBA" id="ARBA00009150"/>
    </source>
</evidence>
<feature type="compositionally biased region" description="Low complexity" evidence="7">
    <location>
        <begin position="464"/>
        <end position="475"/>
    </location>
</feature>
<dbReference type="Gene3D" id="6.10.250.860">
    <property type="match status" value="1"/>
</dbReference>
<keyword evidence="6" id="KW-0175">Coiled coil</keyword>
<name>A0A0F7SJV5_PHARH</name>
<keyword evidence="5" id="KW-0333">Golgi apparatus</keyword>
<evidence type="ECO:0000259" key="8">
    <source>
        <dbReference type="Pfam" id="PF07928"/>
    </source>
</evidence>
<evidence type="ECO:0000256" key="4">
    <source>
        <dbReference type="ARBA" id="ARBA00022927"/>
    </source>
</evidence>
<keyword evidence="3" id="KW-0813">Transport</keyword>
<feature type="compositionally biased region" description="Polar residues" evidence="7">
    <location>
        <begin position="1277"/>
        <end position="1295"/>
    </location>
</feature>
<feature type="compositionally biased region" description="Polar residues" evidence="7">
    <location>
        <begin position="1223"/>
        <end position="1242"/>
    </location>
</feature>
<feature type="domain" description="Vacuolar protein sorting-associated protein 54 C-terminal" evidence="8">
    <location>
        <begin position="818"/>
        <end position="949"/>
    </location>
</feature>